<proteinExistence type="predicted"/>
<evidence type="ECO:0000313" key="3">
    <source>
        <dbReference type="Proteomes" id="UP000299102"/>
    </source>
</evidence>
<organism evidence="2 3">
    <name type="scientific">Eumeta variegata</name>
    <name type="common">Bagworm moth</name>
    <name type="synonym">Eumeta japonica</name>
    <dbReference type="NCBI Taxonomy" id="151549"/>
    <lineage>
        <taxon>Eukaryota</taxon>
        <taxon>Metazoa</taxon>
        <taxon>Ecdysozoa</taxon>
        <taxon>Arthropoda</taxon>
        <taxon>Hexapoda</taxon>
        <taxon>Insecta</taxon>
        <taxon>Pterygota</taxon>
        <taxon>Neoptera</taxon>
        <taxon>Endopterygota</taxon>
        <taxon>Lepidoptera</taxon>
        <taxon>Glossata</taxon>
        <taxon>Ditrysia</taxon>
        <taxon>Tineoidea</taxon>
        <taxon>Psychidae</taxon>
        <taxon>Oiketicinae</taxon>
        <taxon>Eumeta</taxon>
    </lineage>
</organism>
<accession>A0A4C1UB99</accession>
<name>A0A4C1UB99_EUMVA</name>
<sequence>MDAALIERGLTVEMVKSVGSCDQLDEIGSGRGAGRELEAVLLSTGRSLWDGIYRVIRETGKNREDVLLQTDSGRVLDSNESATLLAQTLFFDDRVDTDDPHYAEVRRQTDGDDQPPVTSKDLPGVDSPFTGAEVRNALKAFHPRNAPDIDAFTSDICQAVIFQDLRLFLAMANKCLELEYFPWAWKVAAIKVIPKPDKNDYTRPKSYRPIGLLRVEKNRGKDAGRALPMALDAEAAGDAVWLHAAAWDGGRPQ</sequence>
<dbReference type="OrthoDB" id="411871at2759"/>
<dbReference type="EMBL" id="BGZK01000153">
    <property type="protein sequence ID" value="GBP23733.1"/>
    <property type="molecule type" value="Genomic_DNA"/>
</dbReference>
<feature type="region of interest" description="Disordered" evidence="1">
    <location>
        <begin position="105"/>
        <end position="127"/>
    </location>
</feature>
<dbReference type="Proteomes" id="UP000299102">
    <property type="component" value="Unassembled WGS sequence"/>
</dbReference>
<reference evidence="2 3" key="1">
    <citation type="journal article" date="2019" name="Commun. Biol.">
        <title>The bagworm genome reveals a unique fibroin gene that provides high tensile strength.</title>
        <authorList>
            <person name="Kono N."/>
            <person name="Nakamura H."/>
            <person name="Ohtoshi R."/>
            <person name="Tomita M."/>
            <person name="Numata K."/>
            <person name="Arakawa K."/>
        </authorList>
    </citation>
    <scope>NUCLEOTIDE SEQUENCE [LARGE SCALE GENOMIC DNA]</scope>
</reference>
<evidence type="ECO:0000313" key="2">
    <source>
        <dbReference type="EMBL" id="GBP23733.1"/>
    </source>
</evidence>
<keyword evidence="3" id="KW-1185">Reference proteome</keyword>
<protein>
    <submittedName>
        <fullName evidence="2">115 kDa protein in type-1 retrotransposable element R1DM</fullName>
    </submittedName>
</protein>
<dbReference type="AlphaFoldDB" id="A0A4C1UB99"/>
<evidence type="ECO:0000256" key="1">
    <source>
        <dbReference type="SAM" id="MobiDB-lite"/>
    </source>
</evidence>
<gene>
    <name evidence="2" type="ORF">EVAR_13689_1</name>
</gene>
<comment type="caution">
    <text evidence="2">The sequence shown here is derived from an EMBL/GenBank/DDBJ whole genome shotgun (WGS) entry which is preliminary data.</text>
</comment>